<proteinExistence type="predicted"/>
<sequence>MSEPPIEVSAEGVEPKARKTGHRASDLAIGLAALLISLISLAVAIHHGKTQERLVAANSWPYLTYITTNGGFGEEPGRIVMAIENAGSGPALLQNLVVRYRGEVVKHPQHLLQLCCGVAPGVDLTREAPPSTAAAQLAPSAVGSAIGVYKPGMRARVLEYAADPAQQAVWDGLNRARVELEFDACYCSVLDECFSSDLVSMTPTRVDACPARGPDTFGG</sequence>
<reference evidence="2 3" key="1">
    <citation type="submission" date="2020-07" db="EMBL/GenBank/DDBJ databases">
        <title>isolation of Luteimonas sp. SJ-16.</title>
        <authorList>
            <person name="Huang X.-X."/>
            <person name="Xu L."/>
            <person name="Sun J.-Q."/>
        </authorList>
    </citation>
    <scope>NUCLEOTIDE SEQUENCE [LARGE SCALE GENOMIC DNA]</scope>
    <source>
        <strain evidence="2 3">SJ-16</strain>
    </source>
</reference>
<keyword evidence="3" id="KW-1185">Reference proteome</keyword>
<keyword evidence="1" id="KW-0472">Membrane</keyword>
<evidence type="ECO:0000313" key="2">
    <source>
        <dbReference type="EMBL" id="NYZ61561.1"/>
    </source>
</evidence>
<name>A0A7Z0QPF8_9GAMM</name>
<keyword evidence="1" id="KW-1133">Transmembrane helix</keyword>
<gene>
    <name evidence="2" type="ORF">H0E82_02110</name>
</gene>
<protein>
    <submittedName>
        <fullName evidence="2">Uncharacterized protein</fullName>
    </submittedName>
</protein>
<accession>A0A7Z0QPF8</accession>
<dbReference type="AlphaFoldDB" id="A0A7Z0QPF8"/>
<dbReference type="EMBL" id="JACCJZ010000004">
    <property type="protein sequence ID" value="NYZ61561.1"/>
    <property type="molecule type" value="Genomic_DNA"/>
</dbReference>
<dbReference type="RefSeq" id="WP_180543313.1">
    <property type="nucleotide sequence ID" value="NZ_JACCJZ010000004.1"/>
</dbReference>
<organism evidence="2 3">
    <name type="scientific">Luteimonas deserti</name>
    <dbReference type="NCBI Taxonomy" id="2752306"/>
    <lineage>
        <taxon>Bacteria</taxon>
        <taxon>Pseudomonadati</taxon>
        <taxon>Pseudomonadota</taxon>
        <taxon>Gammaproteobacteria</taxon>
        <taxon>Lysobacterales</taxon>
        <taxon>Lysobacteraceae</taxon>
        <taxon>Luteimonas</taxon>
    </lineage>
</organism>
<evidence type="ECO:0000256" key="1">
    <source>
        <dbReference type="SAM" id="Phobius"/>
    </source>
</evidence>
<feature type="transmembrane region" description="Helical" evidence="1">
    <location>
        <begin position="27"/>
        <end position="45"/>
    </location>
</feature>
<comment type="caution">
    <text evidence="2">The sequence shown here is derived from an EMBL/GenBank/DDBJ whole genome shotgun (WGS) entry which is preliminary data.</text>
</comment>
<evidence type="ECO:0000313" key="3">
    <source>
        <dbReference type="Proteomes" id="UP000589896"/>
    </source>
</evidence>
<keyword evidence="1" id="KW-0812">Transmembrane</keyword>
<dbReference type="Proteomes" id="UP000589896">
    <property type="component" value="Unassembled WGS sequence"/>
</dbReference>